<keyword evidence="7 9" id="KW-0472">Membrane</keyword>
<dbReference type="SFLD" id="SFLDS00003">
    <property type="entry name" value="Haloacid_Dehalogenase"/>
    <property type="match status" value="1"/>
</dbReference>
<sequence>MSARQAARHRRDGAPGAATPADDAWRRTPASGLSSARADELRLRFGPNAIDTGGRRGTWRTSLDVLREPMLLLLLGAGAVYLALGELPDALTLLAFVAAIAALTIVQSQRTAGVLAALRALSAPRADVMRGGERRLVSATELVPGDLVWIAEGARVPADGWLVDAHELSVDESLLTGESAPVDKAAERPDAPTPDEAACRVHFGSMVVRGQGRMIVTDTGPRTALGRIGKSLTDIAETPSPLQRDARTLANRIALVALALCAALVIAYRWRSGEWLPGVLAGITLAMGIFPEEIPVVMTVFMALGARRIADEGMLARRMSAIEALGQTSVLCVDKTGTLTQNRMTVRALFANGRRWTLDDDRADIDASFHELLEYLVLASEIEPVDPMERAFRRAGSRCLAGTGHLHDDWSLVQEYALTPELPAMSHVWRAPRLDHCPVACKGAPEAIFSLCHLDDAAARALLDEAERMAARGLRVLGVARAAHARGEWPARQHDFDFRFVGLVGLIDPVRAEVAEAIATCRAAGIRVVMITGDYPSTARAVAGEVGIGAAAVVTGDEIAAMSDAALDAALARADVFARVRPEQKLRLVAALERGGRIVAMTGDGVNDAPALKAAHVGIAMGRHGAEVAREVAALVLLRDDFTPIVSAIRQGRRIHANLMQALGYTVAVHLPMIAAVMVPALAGWPAMLAPLHIVSLQLVIDPACSLVFENEPARADAMRVPPRPPHARLWASPLIARGAAAGALAAAGVVGLYALLLARGGDPAFARTAAFVALVSANVALIFVVRALAGGARASGPFAGNRYLWIVPACAASALLALLSIPPLASLFGLVPLLAR</sequence>
<feature type="transmembrane region" description="Helical" evidence="9">
    <location>
        <begin position="735"/>
        <end position="758"/>
    </location>
</feature>
<dbReference type="GO" id="GO:0005524">
    <property type="term" value="F:ATP binding"/>
    <property type="evidence" value="ECO:0007669"/>
    <property type="project" value="UniProtKB-KW"/>
</dbReference>
<reference evidence="11" key="1">
    <citation type="submission" date="2009-05" db="EMBL/GenBank/DDBJ databases">
        <authorList>
            <person name="Harkins D.M."/>
            <person name="DeShazer D."/>
            <person name="Woods D.E."/>
            <person name="Brinkac L.M."/>
            <person name="Brown K.A."/>
            <person name="Hung G.C."/>
            <person name="Tuanyok A."/>
            <person name="Zhang B."/>
            <person name="Nierman W.C."/>
        </authorList>
    </citation>
    <scope>NUCLEOTIDE SEQUENCE [LARGE SCALE GENOMIC DNA]</scope>
    <source>
        <strain evidence="11">1710a</strain>
    </source>
</reference>
<dbReference type="SUPFAM" id="SSF81665">
    <property type="entry name" value="Calcium ATPase, transmembrane domain M"/>
    <property type="match status" value="1"/>
</dbReference>
<dbReference type="InterPro" id="IPR036412">
    <property type="entry name" value="HAD-like_sf"/>
</dbReference>
<protein>
    <submittedName>
        <fullName evidence="11">Putative cation-transporting ATPase</fullName>
    </submittedName>
</protein>
<evidence type="ECO:0000259" key="10">
    <source>
        <dbReference type="SMART" id="SM00831"/>
    </source>
</evidence>
<feature type="transmembrane region" description="Helical" evidence="9">
    <location>
        <begin position="90"/>
        <end position="106"/>
    </location>
</feature>
<evidence type="ECO:0000256" key="7">
    <source>
        <dbReference type="ARBA" id="ARBA00023136"/>
    </source>
</evidence>
<dbReference type="EMBL" id="CM000833">
    <property type="protein sequence ID" value="EET03639.1"/>
    <property type="molecule type" value="Genomic_DNA"/>
</dbReference>
<dbReference type="Gene3D" id="2.70.150.10">
    <property type="entry name" value="Calcium-transporting ATPase, cytoplasmic transduction domain A"/>
    <property type="match status" value="1"/>
</dbReference>
<dbReference type="InterPro" id="IPR023214">
    <property type="entry name" value="HAD_sf"/>
</dbReference>
<dbReference type="InterPro" id="IPR008250">
    <property type="entry name" value="ATPase_P-typ_transduc_dom_A_sf"/>
</dbReference>
<dbReference type="SFLD" id="SFLDF00027">
    <property type="entry name" value="p-type_atpase"/>
    <property type="match status" value="1"/>
</dbReference>
<evidence type="ECO:0000256" key="9">
    <source>
        <dbReference type="SAM" id="Phobius"/>
    </source>
</evidence>
<comment type="subcellular location">
    <subcellularLocation>
        <location evidence="1">Membrane</location>
        <topology evidence="1">Multi-pass membrane protein</topology>
    </subcellularLocation>
</comment>
<dbReference type="SMART" id="SM00831">
    <property type="entry name" value="Cation_ATPase_N"/>
    <property type="match status" value="1"/>
</dbReference>
<feature type="transmembrane region" description="Helical" evidence="9">
    <location>
        <begin position="806"/>
        <end position="836"/>
    </location>
</feature>
<dbReference type="GO" id="GO:0016887">
    <property type="term" value="F:ATP hydrolysis activity"/>
    <property type="evidence" value="ECO:0007669"/>
    <property type="project" value="InterPro"/>
</dbReference>
<dbReference type="NCBIfam" id="TIGR01494">
    <property type="entry name" value="ATPase_P-type"/>
    <property type="match status" value="2"/>
</dbReference>
<dbReference type="Gene3D" id="3.40.1110.10">
    <property type="entry name" value="Calcium-transporting ATPase, cytoplasmic domain N"/>
    <property type="match status" value="2"/>
</dbReference>
<dbReference type="Pfam" id="PF00702">
    <property type="entry name" value="Hydrolase"/>
    <property type="match status" value="1"/>
</dbReference>
<dbReference type="Proteomes" id="UP000001812">
    <property type="component" value="Chromosome II"/>
</dbReference>
<dbReference type="Gene3D" id="1.20.1110.10">
    <property type="entry name" value="Calcium-transporting ATPase, transmembrane domain"/>
    <property type="match status" value="2"/>
</dbReference>
<evidence type="ECO:0000256" key="4">
    <source>
        <dbReference type="ARBA" id="ARBA00022840"/>
    </source>
</evidence>
<gene>
    <name evidence="11" type="ORF">BURPS1710A_A0627</name>
</gene>
<keyword evidence="4" id="KW-0067">ATP-binding</keyword>
<dbReference type="Pfam" id="PF00690">
    <property type="entry name" value="Cation_ATPase_N"/>
    <property type="match status" value="1"/>
</dbReference>
<dbReference type="InterPro" id="IPR018303">
    <property type="entry name" value="ATPase_P-typ_P_site"/>
</dbReference>
<feature type="region of interest" description="Disordered" evidence="8">
    <location>
        <begin position="1"/>
        <end position="29"/>
    </location>
</feature>
<dbReference type="InterPro" id="IPR044492">
    <property type="entry name" value="P_typ_ATPase_HD_dom"/>
</dbReference>
<evidence type="ECO:0000256" key="8">
    <source>
        <dbReference type="SAM" id="MobiDB-lite"/>
    </source>
</evidence>
<dbReference type="InterPro" id="IPR059000">
    <property type="entry name" value="ATPase_P-type_domA"/>
</dbReference>
<organism evidence="11">
    <name type="scientific">Burkholderia pseudomallei 1710a</name>
    <dbReference type="NCBI Taxonomy" id="320371"/>
    <lineage>
        <taxon>Bacteria</taxon>
        <taxon>Pseudomonadati</taxon>
        <taxon>Pseudomonadota</taxon>
        <taxon>Betaproteobacteria</taxon>
        <taxon>Burkholderiales</taxon>
        <taxon>Burkholderiaceae</taxon>
        <taxon>Burkholderia</taxon>
        <taxon>pseudomallei group</taxon>
    </lineage>
</organism>
<dbReference type="PROSITE" id="PS00154">
    <property type="entry name" value="ATPASE_E1_E2"/>
    <property type="match status" value="1"/>
</dbReference>
<evidence type="ECO:0000256" key="3">
    <source>
        <dbReference type="ARBA" id="ARBA00022741"/>
    </source>
</evidence>
<feature type="domain" description="Cation-transporting P-type ATPase N-terminal" evidence="10">
    <location>
        <begin position="23"/>
        <end position="86"/>
    </location>
</feature>
<evidence type="ECO:0000256" key="5">
    <source>
        <dbReference type="ARBA" id="ARBA00022967"/>
    </source>
</evidence>
<dbReference type="Pfam" id="PF00122">
    <property type="entry name" value="E1-E2_ATPase"/>
    <property type="match status" value="1"/>
</dbReference>
<dbReference type="PANTHER" id="PTHR42861">
    <property type="entry name" value="CALCIUM-TRANSPORTING ATPASE"/>
    <property type="match status" value="1"/>
</dbReference>
<feature type="compositionally biased region" description="Basic residues" evidence="8">
    <location>
        <begin position="1"/>
        <end position="11"/>
    </location>
</feature>
<dbReference type="Gene3D" id="3.40.50.1000">
    <property type="entry name" value="HAD superfamily/HAD-like"/>
    <property type="match status" value="2"/>
</dbReference>
<dbReference type="InterPro" id="IPR006068">
    <property type="entry name" value="ATPase_P-typ_cation-transptr_C"/>
</dbReference>
<evidence type="ECO:0000256" key="1">
    <source>
        <dbReference type="ARBA" id="ARBA00004141"/>
    </source>
</evidence>
<dbReference type="RefSeq" id="WP_004528310.1">
    <property type="nucleotide sequence ID" value="NZ_CM000833.1"/>
</dbReference>
<dbReference type="SFLD" id="SFLDG00002">
    <property type="entry name" value="C1.7:_P-type_atpase_like"/>
    <property type="match status" value="1"/>
</dbReference>
<feature type="transmembrane region" description="Helical" evidence="9">
    <location>
        <begin position="662"/>
        <end position="683"/>
    </location>
</feature>
<keyword evidence="2 9" id="KW-0812">Transmembrane</keyword>
<dbReference type="InterPro" id="IPR004014">
    <property type="entry name" value="ATPase_P-typ_cation-transptr_N"/>
</dbReference>
<dbReference type="HOGENOM" id="CLU_002360_4_1_4"/>
<keyword evidence="6 9" id="KW-1133">Transmembrane helix</keyword>
<dbReference type="SUPFAM" id="SSF81660">
    <property type="entry name" value="Metal cation-transporting ATPase, ATP-binding domain N"/>
    <property type="match status" value="1"/>
</dbReference>
<proteinExistence type="predicted"/>
<dbReference type="PRINTS" id="PR00119">
    <property type="entry name" value="CATATPASE"/>
</dbReference>
<dbReference type="SUPFAM" id="SSF56784">
    <property type="entry name" value="HAD-like"/>
    <property type="match status" value="1"/>
</dbReference>
<dbReference type="Pfam" id="PF00689">
    <property type="entry name" value="Cation_ATPase_C"/>
    <property type="match status" value="1"/>
</dbReference>
<dbReference type="SUPFAM" id="SSF81653">
    <property type="entry name" value="Calcium ATPase, transduction domain A"/>
    <property type="match status" value="1"/>
</dbReference>
<keyword evidence="5" id="KW-1278">Translocase</keyword>
<feature type="transmembrane region" description="Helical" evidence="9">
    <location>
        <begin position="765"/>
        <end position="786"/>
    </location>
</feature>
<name>A0A0E1VU42_BURPE</name>
<accession>A0A0E1VU42</accession>
<dbReference type="PRINTS" id="PR00120">
    <property type="entry name" value="HATPASE"/>
</dbReference>
<dbReference type="GO" id="GO:0015662">
    <property type="term" value="F:P-type ion transporter activity"/>
    <property type="evidence" value="ECO:0007669"/>
    <property type="project" value="UniProtKB-ARBA"/>
</dbReference>
<evidence type="ECO:0000256" key="6">
    <source>
        <dbReference type="ARBA" id="ARBA00022989"/>
    </source>
</evidence>
<keyword evidence="3" id="KW-0547">Nucleotide-binding</keyword>
<dbReference type="InterPro" id="IPR023299">
    <property type="entry name" value="ATPase_P-typ_cyto_dom_N"/>
</dbReference>
<feature type="transmembrane region" description="Helical" evidence="9">
    <location>
        <begin position="249"/>
        <end position="268"/>
    </location>
</feature>
<dbReference type="AlphaFoldDB" id="A0A0E1VU42"/>
<feature type="transmembrane region" description="Helical" evidence="9">
    <location>
        <begin position="280"/>
        <end position="304"/>
    </location>
</feature>
<evidence type="ECO:0000256" key="2">
    <source>
        <dbReference type="ARBA" id="ARBA00022692"/>
    </source>
</evidence>
<evidence type="ECO:0000313" key="11">
    <source>
        <dbReference type="EMBL" id="EET03639.1"/>
    </source>
</evidence>
<dbReference type="GO" id="GO:0016020">
    <property type="term" value="C:membrane"/>
    <property type="evidence" value="ECO:0007669"/>
    <property type="project" value="UniProtKB-SubCell"/>
</dbReference>
<dbReference type="InterPro" id="IPR001757">
    <property type="entry name" value="P_typ_ATPase"/>
</dbReference>
<dbReference type="InterPro" id="IPR023298">
    <property type="entry name" value="ATPase_P-typ_TM_dom_sf"/>
</dbReference>
<feature type="transmembrane region" description="Helical" evidence="9">
    <location>
        <begin position="65"/>
        <end position="84"/>
    </location>
</feature>